<dbReference type="Proteomes" id="UP000027238">
    <property type="component" value="Unassembled WGS sequence"/>
</dbReference>
<name>A0A066XQB8_COLSU</name>
<feature type="compositionally biased region" description="Polar residues" evidence="2">
    <location>
        <begin position="688"/>
        <end position="698"/>
    </location>
</feature>
<dbReference type="Gene3D" id="1.10.555.10">
    <property type="entry name" value="Rho GTPase activation protein"/>
    <property type="match status" value="1"/>
</dbReference>
<reference evidence="5" key="1">
    <citation type="journal article" date="2014" name="Genome Announc.">
        <title>Draft genome sequence of Colletotrichum sublineola, a destructive pathogen of cultivated sorghum.</title>
        <authorList>
            <person name="Baroncelli R."/>
            <person name="Sanz-Martin J.M."/>
            <person name="Rech G.E."/>
            <person name="Sukno S.A."/>
            <person name="Thon M.R."/>
        </authorList>
    </citation>
    <scope>NUCLEOTIDE SEQUENCE [LARGE SCALE GENOMIC DNA]</scope>
    <source>
        <strain evidence="5">TX430BB</strain>
    </source>
</reference>
<evidence type="ECO:0000259" key="3">
    <source>
        <dbReference type="PROSITE" id="PS50238"/>
    </source>
</evidence>
<dbReference type="InterPro" id="IPR008936">
    <property type="entry name" value="Rho_GTPase_activation_prot"/>
</dbReference>
<dbReference type="InterPro" id="IPR000198">
    <property type="entry name" value="RhoGAP_dom"/>
</dbReference>
<feature type="region of interest" description="Disordered" evidence="2">
    <location>
        <begin position="1"/>
        <end position="63"/>
    </location>
</feature>
<accession>A0A066XQB8</accession>
<dbReference type="PANTHER" id="PTHR15228:SF25">
    <property type="entry name" value="F-BAR DOMAIN-CONTAINING PROTEIN"/>
    <property type="match status" value="1"/>
</dbReference>
<feature type="compositionally biased region" description="Polar residues" evidence="2">
    <location>
        <begin position="666"/>
        <end position="678"/>
    </location>
</feature>
<evidence type="ECO:0000256" key="2">
    <source>
        <dbReference type="SAM" id="MobiDB-lite"/>
    </source>
</evidence>
<dbReference type="Pfam" id="PF00620">
    <property type="entry name" value="RhoGAP"/>
    <property type="match status" value="1"/>
</dbReference>
<feature type="compositionally biased region" description="Basic and acidic residues" evidence="2">
    <location>
        <begin position="846"/>
        <end position="860"/>
    </location>
</feature>
<feature type="compositionally biased region" description="Polar residues" evidence="2">
    <location>
        <begin position="606"/>
        <end position="625"/>
    </location>
</feature>
<dbReference type="AlphaFoldDB" id="A0A066XQB8"/>
<evidence type="ECO:0000256" key="1">
    <source>
        <dbReference type="ARBA" id="ARBA00022468"/>
    </source>
</evidence>
<feature type="compositionally biased region" description="Low complexity" evidence="2">
    <location>
        <begin position="529"/>
        <end position="542"/>
    </location>
</feature>
<dbReference type="OrthoDB" id="3196451at2759"/>
<gene>
    <name evidence="4" type="ORF">CSUB01_11202</name>
</gene>
<feature type="region of interest" description="Disordered" evidence="2">
    <location>
        <begin position="407"/>
        <end position="937"/>
    </location>
</feature>
<feature type="compositionally biased region" description="Polar residues" evidence="2">
    <location>
        <begin position="461"/>
        <end position="487"/>
    </location>
</feature>
<evidence type="ECO:0000313" key="4">
    <source>
        <dbReference type="EMBL" id="KDN71072.1"/>
    </source>
</evidence>
<dbReference type="GO" id="GO:0007165">
    <property type="term" value="P:signal transduction"/>
    <property type="evidence" value="ECO:0007669"/>
    <property type="project" value="InterPro"/>
</dbReference>
<feature type="compositionally biased region" description="Basic residues" evidence="2">
    <location>
        <begin position="723"/>
        <end position="732"/>
    </location>
</feature>
<feature type="compositionally biased region" description="Polar residues" evidence="2">
    <location>
        <begin position="10"/>
        <end position="20"/>
    </location>
</feature>
<feature type="compositionally biased region" description="Basic residues" evidence="2">
    <location>
        <begin position="448"/>
        <end position="457"/>
    </location>
</feature>
<dbReference type="InterPro" id="IPR051025">
    <property type="entry name" value="RhoGAP"/>
</dbReference>
<feature type="compositionally biased region" description="Polar residues" evidence="2">
    <location>
        <begin position="750"/>
        <end position="761"/>
    </location>
</feature>
<dbReference type="CDD" id="cd04396">
    <property type="entry name" value="RhoGAP_fSAC7_BAG7"/>
    <property type="match status" value="1"/>
</dbReference>
<feature type="compositionally biased region" description="Polar residues" evidence="2">
    <location>
        <begin position="49"/>
        <end position="58"/>
    </location>
</feature>
<feature type="domain" description="Rho-GAP" evidence="3">
    <location>
        <begin position="181"/>
        <end position="389"/>
    </location>
</feature>
<organism evidence="4 5">
    <name type="scientific">Colletotrichum sublineola</name>
    <name type="common">Sorghum anthracnose fungus</name>
    <dbReference type="NCBI Taxonomy" id="1173701"/>
    <lineage>
        <taxon>Eukaryota</taxon>
        <taxon>Fungi</taxon>
        <taxon>Dikarya</taxon>
        <taxon>Ascomycota</taxon>
        <taxon>Pezizomycotina</taxon>
        <taxon>Sordariomycetes</taxon>
        <taxon>Hypocreomycetidae</taxon>
        <taxon>Glomerellales</taxon>
        <taxon>Glomerellaceae</taxon>
        <taxon>Colletotrichum</taxon>
        <taxon>Colletotrichum graminicola species complex</taxon>
    </lineage>
</organism>
<dbReference type="STRING" id="1173701.A0A066XQB8"/>
<dbReference type="GO" id="GO:0005096">
    <property type="term" value="F:GTPase activator activity"/>
    <property type="evidence" value="ECO:0007669"/>
    <property type="project" value="UniProtKB-KW"/>
</dbReference>
<dbReference type="SUPFAM" id="SSF48350">
    <property type="entry name" value="GTPase activation domain, GAP"/>
    <property type="match status" value="1"/>
</dbReference>
<keyword evidence="1" id="KW-0343">GTPase activation</keyword>
<dbReference type="GO" id="GO:0005938">
    <property type="term" value="C:cell cortex"/>
    <property type="evidence" value="ECO:0007669"/>
    <property type="project" value="TreeGrafter"/>
</dbReference>
<proteinExistence type="predicted"/>
<sequence>MTSAAPPPNQALQPTNTSTAPAGPSTPNKRDLKSWWKGFKLPSKHQDQHGSVPSTFESQPWPPKQPLFGEDVDEAIDTSTMPLHHVLSLQDAHVVEPNNSLQHKFCASSDATASMSIRLACVLNRPSLSITMPVRQCAKRIRAAVTSASTSGAKQFAVDNRPHGIFGVPLRQSITYANVAISLVDENGKSYIYGYVPIVVAKCGVFLKEKATTVEGIFRLSGSEKRIKELKQIFDSPDRYGKGLVWDNYTVHDAANVLRRYLNDLPEPVVPLDLYEKFREPLRGATRQAVGDAEGPQFVDNFDEQAAIVKYQKLITELPPLNRQLLLYILDLLAVFAAKSEENRMNSQNLAAIFQPGMLSHPQHAMAPEEYRLNQCVLIFLIENQDHFLIGMQGTATDEKTKQLIEKGTPPAVSGPVTPNPNRASGLGRSASNASAGAESVRREGMVRRNRSTSSRHSHQEGSTTPNSPALAPTPNSGLGRSNTVPSKKSPALQTGRFRPDASPITSLSSREPMIPATTEELVEALDHSPAPSTISPAPAAIGTSGLAPSATGTAGRSLERLLDPTEGTTPVKERNLPSIFQRSPTGEGEKRQPNKLKKKRVPGSLNPSAQSSVASLSGTHSAAVSPNVEAPNPMDLAGGSIPEHESLAVGQQPNAIDTPSEPTPRASQVPSSSTLHPEQTLKGKKSPPTSLHSSFNEGSDIDQNEESIMTTSADLNEPEKDKRRKWRLSRQRGHEHQPSITSPRLAFGSNDNADVSVTSIGSGGSRPRKSFTGESSEAGFHIAEAQNSHESRDKDGRDESKGPIGWIRNKYREAKESAEQRRNKSPPEDRQSSLGGSSIMSGRGKSLDLRREPEEKAANDHPAPVPPVPSQQAPTSAPAQPASAPVVPAPSATAQSASAQQIVPPSASSSTAASQLAAASQPELAPPQQPQAEETR</sequence>
<dbReference type="EMBL" id="JMSE01000257">
    <property type="protein sequence ID" value="KDN71072.1"/>
    <property type="molecule type" value="Genomic_DNA"/>
</dbReference>
<dbReference type="HOGENOM" id="CLU_004568_0_0_1"/>
<dbReference type="PANTHER" id="PTHR15228">
    <property type="entry name" value="SPERMATHECAL PHYSIOLOGY VARIANT"/>
    <property type="match status" value="1"/>
</dbReference>
<dbReference type="GO" id="GO:0060237">
    <property type="term" value="P:regulation of fungal-type cell wall organization"/>
    <property type="evidence" value="ECO:0007669"/>
    <property type="project" value="TreeGrafter"/>
</dbReference>
<dbReference type="PROSITE" id="PS50238">
    <property type="entry name" value="RHOGAP"/>
    <property type="match status" value="1"/>
</dbReference>
<keyword evidence="5" id="KW-1185">Reference proteome</keyword>
<dbReference type="SMART" id="SM00324">
    <property type="entry name" value="RhoGAP"/>
    <property type="match status" value="1"/>
</dbReference>
<protein>
    <submittedName>
        <fullName evidence="4">Putative RhoGAP domain-containing protein</fullName>
    </submittedName>
</protein>
<feature type="compositionally biased region" description="Basic and acidic residues" evidence="2">
    <location>
        <begin position="788"/>
        <end position="802"/>
    </location>
</feature>
<feature type="compositionally biased region" description="Basic and acidic residues" evidence="2">
    <location>
        <begin position="811"/>
        <end position="832"/>
    </location>
</feature>
<evidence type="ECO:0000313" key="5">
    <source>
        <dbReference type="Proteomes" id="UP000027238"/>
    </source>
</evidence>
<feature type="compositionally biased region" description="Low complexity" evidence="2">
    <location>
        <begin position="871"/>
        <end position="924"/>
    </location>
</feature>
<comment type="caution">
    <text evidence="4">The sequence shown here is derived from an EMBL/GenBank/DDBJ whole genome shotgun (WGS) entry which is preliminary data.</text>
</comment>
<dbReference type="eggNOG" id="KOG2710">
    <property type="taxonomic scope" value="Eukaryota"/>
</dbReference>
<dbReference type="OMA" id="QHAMAPE"/>